<reference evidence="3 4" key="1">
    <citation type="submission" date="2012-05" db="EMBL/GenBank/DDBJ databases">
        <authorList>
            <person name="Hilton J."/>
        </authorList>
    </citation>
    <scope>NUCLEOTIDE SEQUENCE [LARGE SCALE GENOMIC DNA]</scope>
    <source>
        <strain evidence="3 4">HH01</strain>
    </source>
</reference>
<protein>
    <recommendedName>
        <fullName evidence="5">Protein Thf1</fullName>
    </recommendedName>
</protein>
<dbReference type="Proteomes" id="UP000053051">
    <property type="component" value="Unassembled WGS sequence"/>
</dbReference>
<keyword evidence="4" id="KW-1185">Reference proteome</keyword>
<sequence>MVEIHLLSVNIDFHYNPIYALGIVTTFERFMMGYKPQHEKESIFHALIQSVGADPNIYRQDTQRLRSLAIDLPVSDLIGWLNQTSPLDKDEKIQETLQAFANNQGFKYSRLFGIGLYTLLELSDSELVKDEKLCNDALKTISNGLKISEEKLIRDLELYRSNLEKMSQAITVMADMVAAERRKREQPTQVLDESITSPEEKE</sequence>
<evidence type="ECO:0000313" key="3">
    <source>
        <dbReference type="EMBL" id="CCH67716.1"/>
    </source>
</evidence>
<evidence type="ECO:0000256" key="1">
    <source>
        <dbReference type="ARBA" id="ARBA00023054"/>
    </source>
</evidence>
<dbReference type="AlphaFoldDB" id="M1X5Z4"/>
<proteinExistence type="predicted"/>
<dbReference type="Pfam" id="PF11264">
    <property type="entry name" value="ThylakoidFormat"/>
    <property type="match status" value="1"/>
</dbReference>
<feature type="compositionally biased region" description="Polar residues" evidence="2">
    <location>
        <begin position="187"/>
        <end position="202"/>
    </location>
</feature>
<dbReference type="GO" id="GO:0010207">
    <property type="term" value="P:photosystem II assembly"/>
    <property type="evidence" value="ECO:0007669"/>
    <property type="project" value="InterPro"/>
</dbReference>
<evidence type="ECO:0000256" key="2">
    <source>
        <dbReference type="SAM" id="MobiDB-lite"/>
    </source>
</evidence>
<gene>
    <name evidence="3" type="ORF">RINTHH_15610</name>
</gene>
<organism evidence="3 4">
    <name type="scientific">Richelia intracellularis HH01</name>
    <dbReference type="NCBI Taxonomy" id="1165094"/>
    <lineage>
        <taxon>Bacteria</taxon>
        <taxon>Bacillati</taxon>
        <taxon>Cyanobacteriota</taxon>
        <taxon>Cyanophyceae</taxon>
        <taxon>Nostocales</taxon>
        <taxon>Nostocaceae</taxon>
        <taxon>Richelia</taxon>
    </lineage>
</organism>
<comment type="caution">
    <text evidence="3">The sequence shown here is derived from an EMBL/GenBank/DDBJ whole genome shotgun (WGS) entry which is preliminary data.</text>
</comment>
<dbReference type="EMBL" id="CAIY01000054">
    <property type="protein sequence ID" value="CCH67716.1"/>
    <property type="molecule type" value="Genomic_DNA"/>
</dbReference>
<dbReference type="NCBIfam" id="TIGR03060">
    <property type="entry name" value="PS_II_psb29"/>
    <property type="match status" value="1"/>
</dbReference>
<evidence type="ECO:0000313" key="4">
    <source>
        <dbReference type="Proteomes" id="UP000053051"/>
    </source>
</evidence>
<dbReference type="GO" id="GO:0030096">
    <property type="term" value="C:plasma membrane-derived thylakoid photosystem II"/>
    <property type="evidence" value="ECO:0007669"/>
    <property type="project" value="TreeGrafter"/>
</dbReference>
<accession>M1X5Z4</accession>
<reference evidence="4" key="2">
    <citation type="submission" date="2016-01" db="EMBL/GenBank/DDBJ databases">
        <title>Diatom-associated endosymboitic cyanobacterium lacks core nitrogen metabolism enzymes.</title>
        <authorList>
            <person name="Hilton J.A."/>
            <person name="Foster R.A."/>
            <person name="Tripp H.J."/>
            <person name="Carter B.J."/>
            <person name="Zehr J.P."/>
            <person name="Villareal T.A."/>
        </authorList>
    </citation>
    <scope>NUCLEOTIDE SEQUENCE [LARGE SCALE GENOMIC DNA]</scope>
    <source>
        <strain evidence="4">HH01</strain>
    </source>
</reference>
<name>M1X5Z4_9NOST</name>
<dbReference type="InterPro" id="IPR017499">
    <property type="entry name" value="Thf1"/>
</dbReference>
<keyword evidence="1" id="KW-0175">Coiled coil</keyword>
<dbReference type="PANTHER" id="PTHR34793">
    <property type="entry name" value="PROTEIN THYLAKOID FORMATION 1, CHLOROPLASTIC"/>
    <property type="match status" value="1"/>
</dbReference>
<dbReference type="PANTHER" id="PTHR34793:SF1">
    <property type="entry name" value="PROTEIN THYLAKOID FORMATION 1, CHLOROPLASTIC"/>
    <property type="match status" value="1"/>
</dbReference>
<evidence type="ECO:0008006" key="5">
    <source>
        <dbReference type="Google" id="ProtNLM"/>
    </source>
</evidence>
<dbReference type="STRING" id="1165094.RINTHH_15610"/>
<feature type="region of interest" description="Disordered" evidence="2">
    <location>
        <begin position="181"/>
        <end position="202"/>
    </location>
</feature>